<evidence type="ECO:0000256" key="1">
    <source>
        <dbReference type="SAM" id="Phobius"/>
    </source>
</evidence>
<organism evidence="2 3">
    <name type="scientific">Pseudomonas phage vB_PpuM-Roomu-2</name>
    <dbReference type="NCBI Taxonomy" id="3132621"/>
    <lineage>
        <taxon>Viruses</taxon>
        <taxon>Duplodnaviria</taxon>
        <taxon>Heunggongvirae</taxon>
        <taxon>Uroviricota</taxon>
        <taxon>Caudoviricetes</taxon>
        <taxon>Vandenendeviridae</taxon>
        <taxon>Gorskivirinae</taxon>
        <taxon>Tartuvirus</taxon>
        <taxon>Tartuvirus roomu2</taxon>
    </lineage>
</organism>
<keyword evidence="1" id="KW-0812">Transmembrane</keyword>
<dbReference type="Proteomes" id="UP001449595">
    <property type="component" value="Segment"/>
</dbReference>
<keyword evidence="1" id="KW-1133">Transmembrane helix</keyword>
<protein>
    <submittedName>
        <fullName evidence="2">Uncharacterized protein</fullName>
    </submittedName>
</protein>
<keyword evidence="1" id="KW-0472">Membrane</keyword>
<gene>
    <name evidence="2" type="ORF">Roomu2_00147</name>
</gene>
<evidence type="ECO:0000313" key="3">
    <source>
        <dbReference type="Proteomes" id="UP001449595"/>
    </source>
</evidence>
<reference evidence="2 3" key="1">
    <citation type="submission" date="2024-03" db="EMBL/GenBank/DDBJ databases">
        <title>Isolation and characterization of a phage collection against Pseudomonas putida.</title>
        <authorList>
            <person name="Brauer A."/>
            <person name="Rosendahl S."/>
            <person name="Kangsep A."/>
            <person name="Rikberg R."/>
            <person name="Lewanczyk A.C."/>
            <person name="Horak R."/>
            <person name="Tamman H."/>
        </authorList>
    </citation>
    <scope>NUCLEOTIDE SEQUENCE [LARGE SCALE GENOMIC DNA]</scope>
</reference>
<accession>A0AAX4MYE7</accession>
<sequence>MLMFFSGLMCGILLVVLPVVYFLSKFKMWR</sequence>
<feature type="transmembrane region" description="Helical" evidence="1">
    <location>
        <begin position="6"/>
        <end position="24"/>
    </location>
</feature>
<dbReference type="EMBL" id="PP496417">
    <property type="protein sequence ID" value="WYV99827.1"/>
    <property type="molecule type" value="Genomic_DNA"/>
</dbReference>
<keyword evidence="3" id="KW-1185">Reference proteome</keyword>
<evidence type="ECO:0000313" key="2">
    <source>
        <dbReference type="EMBL" id="WYV99827.1"/>
    </source>
</evidence>
<proteinExistence type="predicted"/>
<name>A0AAX4MYE7_9CAUD</name>